<dbReference type="AlphaFoldDB" id="A0A9Q1KRD9"/>
<dbReference type="SMART" id="SM00733">
    <property type="entry name" value="Mterf"/>
    <property type="match status" value="4"/>
</dbReference>
<keyword evidence="3" id="KW-0809">Transit peptide</keyword>
<dbReference type="GO" id="GO:0006353">
    <property type="term" value="P:DNA-templated transcription termination"/>
    <property type="evidence" value="ECO:0007669"/>
    <property type="project" value="UniProtKB-KW"/>
</dbReference>
<keyword evidence="2" id="KW-0805">Transcription regulation</keyword>
<dbReference type="Gene3D" id="1.25.70.10">
    <property type="entry name" value="Transcription termination factor 3, mitochondrial"/>
    <property type="match status" value="3"/>
</dbReference>
<evidence type="ECO:0000313" key="5">
    <source>
        <dbReference type="EMBL" id="KAJ8448430.1"/>
    </source>
</evidence>
<dbReference type="Pfam" id="PF02536">
    <property type="entry name" value="mTERF"/>
    <property type="match status" value="1"/>
</dbReference>
<feature type="compositionally biased region" description="Pro residues" evidence="4">
    <location>
        <begin position="46"/>
        <end position="57"/>
    </location>
</feature>
<keyword evidence="2" id="KW-0806">Transcription termination</keyword>
<evidence type="ECO:0000313" key="6">
    <source>
        <dbReference type="Proteomes" id="UP001153076"/>
    </source>
</evidence>
<organism evidence="5 6">
    <name type="scientific">Carnegiea gigantea</name>
    <dbReference type="NCBI Taxonomy" id="171969"/>
    <lineage>
        <taxon>Eukaryota</taxon>
        <taxon>Viridiplantae</taxon>
        <taxon>Streptophyta</taxon>
        <taxon>Embryophyta</taxon>
        <taxon>Tracheophyta</taxon>
        <taxon>Spermatophyta</taxon>
        <taxon>Magnoliopsida</taxon>
        <taxon>eudicotyledons</taxon>
        <taxon>Gunneridae</taxon>
        <taxon>Pentapetalae</taxon>
        <taxon>Caryophyllales</taxon>
        <taxon>Cactineae</taxon>
        <taxon>Cactaceae</taxon>
        <taxon>Cactoideae</taxon>
        <taxon>Echinocereeae</taxon>
        <taxon>Carnegiea</taxon>
    </lineage>
</organism>
<name>A0A9Q1KRD9_9CARY</name>
<comment type="similarity">
    <text evidence="1">Belongs to the mTERF family.</text>
</comment>
<dbReference type="PANTHER" id="PTHR13068:SF231">
    <property type="entry name" value="TRANSCRIPTION TERMINATION FACTOR MTERF2, CHLOROPLASTIC-LIKE"/>
    <property type="match status" value="1"/>
</dbReference>
<evidence type="ECO:0000256" key="3">
    <source>
        <dbReference type="ARBA" id="ARBA00022946"/>
    </source>
</evidence>
<accession>A0A9Q1KRD9</accession>
<keyword evidence="2" id="KW-0804">Transcription</keyword>
<keyword evidence="6" id="KW-1185">Reference proteome</keyword>
<feature type="region of interest" description="Disordered" evidence="4">
    <location>
        <begin position="30"/>
        <end position="71"/>
    </location>
</feature>
<evidence type="ECO:0000256" key="4">
    <source>
        <dbReference type="SAM" id="MobiDB-lite"/>
    </source>
</evidence>
<feature type="compositionally biased region" description="Low complexity" evidence="4">
    <location>
        <begin position="30"/>
        <end position="45"/>
    </location>
</feature>
<dbReference type="EMBL" id="JAKOGI010000030">
    <property type="protein sequence ID" value="KAJ8448430.1"/>
    <property type="molecule type" value="Genomic_DNA"/>
</dbReference>
<comment type="caution">
    <text evidence="5">The sequence shown here is derived from an EMBL/GenBank/DDBJ whole genome shotgun (WGS) entry which is preliminary data.</text>
</comment>
<reference evidence="5" key="1">
    <citation type="submission" date="2022-04" db="EMBL/GenBank/DDBJ databases">
        <title>Carnegiea gigantea Genome sequencing and assembly v2.</title>
        <authorList>
            <person name="Copetti D."/>
            <person name="Sanderson M.J."/>
            <person name="Burquez A."/>
            <person name="Wojciechowski M.F."/>
        </authorList>
    </citation>
    <scope>NUCLEOTIDE SEQUENCE</scope>
    <source>
        <strain evidence="5">SGP5-SGP5p</strain>
        <tissue evidence="5">Aerial part</tissue>
    </source>
</reference>
<dbReference type="InterPro" id="IPR003690">
    <property type="entry name" value="MTERF"/>
</dbReference>
<protein>
    <submittedName>
        <fullName evidence="5">Uncharacterized protein</fullName>
    </submittedName>
</protein>
<dbReference type="PANTHER" id="PTHR13068">
    <property type="entry name" value="CGI-12 PROTEIN-RELATED"/>
    <property type="match status" value="1"/>
</dbReference>
<gene>
    <name evidence="5" type="ORF">Cgig2_022058</name>
</gene>
<dbReference type="InterPro" id="IPR038538">
    <property type="entry name" value="MTERF_sf"/>
</dbReference>
<dbReference type="GO" id="GO:0003676">
    <property type="term" value="F:nucleic acid binding"/>
    <property type="evidence" value="ECO:0007669"/>
    <property type="project" value="InterPro"/>
</dbReference>
<proteinExistence type="inferred from homology"/>
<evidence type="ECO:0000256" key="2">
    <source>
        <dbReference type="ARBA" id="ARBA00022472"/>
    </source>
</evidence>
<evidence type="ECO:0000256" key="1">
    <source>
        <dbReference type="ARBA" id="ARBA00007692"/>
    </source>
</evidence>
<dbReference type="OrthoDB" id="637682at2759"/>
<dbReference type="FunFam" id="1.25.70.10:FF:000001">
    <property type="entry name" value="Mitochondrial transcription termination factor-like"/>
    <property type="match status" value="1"/>
</dbReference>
<dbReference type="Proteomes" id="UP001153076">
    <property type="component" value="Unassembled WGS sequence"/>
</dbReference>
<sequence>MATLLLPICFFRCNLQRQIFCPASATAPTTTAKTASTTAKTALTTAPPPSPPPPPPTTTRRRKKGSGFSEPDYRASVADFLVDSLEFSKKEALSTSTELTKLRQSRGVTKVCAADFQRNAELVIRFLEQKGFEKPQIRKLVSAMPQILTFKVEANLEPKMNYFLELGFSTSDIADVVSTQHTILNFGLDSTIRPAIEALRTVMGSVENVLRVMKRFRFYYFPHIPRYFVQNVSLLQALGIPIESIRKCIFQLCAPLTQKPETLRDRVDRAEAKWGVSPSSNMFFLAVDLLCRINEENLDSKCRVFESFGWDRSDIVDLFRRVPFCFGLSEGNIKAKLRFYMNELGYDVGFILKYPSLLLYSLEKRVRPRHLVLQILKDGGLVDENLLLFKALWMTESKFLKQYIQPFEDAVPNLHDIYVNRIVGVPPHSPMFLYDVRLQGYSKMNVEAKCQAFEGFGRAQSDVVDLFRHKSYCLTTSQAKIKFLLSFFMNELDHDPGYFVAHPALLCNGLGGELCKGL</sequence>